<keyword evidence="4" id="KW-1185">Reference proteome</keyword>
<dbReference type="STRING" id="188477.A0A3S1BQJ4"/>
<evidence type="ECO:0000313" key="4">
    <source>
        <dbReference type="Proteomes" id="UP000271974"/>
    </source>
</evidence>
<proteinExistence type="predicted"/>
<evidence type="ECO:0000313" key="3">
    <source>
        <dbReference type="EMBL" id="RUS86296.1"/>
    </source>
</evidence>
<dbReference type="OrthoDB" id="9451331at2759"/>
<feature type="compositionally biased region" description="Basic and acidic residues" evidence="1">
    <location>
        <begin position="19"/>
        <end position="31"/>
    </location>
</feature>
<dbReference type="Pfam" id="PF15477">
    <property type="entry name" value="SMAP"/>
    <property type="match status" value="1"/>
</dbReference>
<feature type="region of interest" description="Disordered" evidence="1">
    <location>
        <begin position="1"/>
        <end position="211"/>
    </location>
</feature>
<dbReference type="EMBL" id="RQTK01000143">
    <property type="protein sequence ID" value="RUS86296.1"/>
    <property type="molecule type" value="Genomic_DNA"/>
</dbReference>
<sequence length="324" mass="36166">TKKTKKHKSKQNFESYSDSDVKNTSETKVKSLADTNSEAENPKKKKKEKLVREHDELSCVDNESINTKSKKKKRKRVHDNEDNVNEDCCEENGISVDEIKSKKKRKNDLNRSEPGGETFNEEKKKQSRESESAQKELNSNTVDKKKKKKRGKSKDVDSEEVNVEENEKHATLKKTSDSNVNTESVTSQPQSPATTETQSPPVVGQWQGDMFGSTERQNKFLRLLGGMKKTGDTDAKDSKLFGPKADAPKKGLFGSLVSRVGGGSALSASDAANLNQKLEEDYNRALDFKLNKKRGTGFGFVADPAEGKKFHIDVNKTNSVKFDD</sequence>
<name>A0A3S1BQJ4_ELYCH</name>
<feature type="compositionally biased region" description="Basic residues" evidence="1">
    <location>
        <begin position="1"/>
        <end position="10"/>
    </location>
</feature>
<feature type="compositionally biased region" description="Basic and acidic residues" evidence="1">
    <location>
        <begin position="120"/>
        <end position="134"/>
    </location>
</feature>
<feature type="compositionally biased region" description="Basic and acidic residues" evidence="1">
    <location>
        <begin position="165"/>
        <end position="176"/>
    </location>
</feature>
<dbReference type="Proteomes" id="UP000271974">
    <property type="component" value="Unassembled WGS sequence"/>
</dbReference>
<feature type="compositionally biased region" description="Basic residues" evidence="1">
    <location>
        <begin position="68"/>
        <end position="77"/>
    </location>
</feature>
<feature type="compositionally biased region" description="Polar residues" evidence="1">
    <location>
        <begin position="177"/>
        <end position="200"/>
    </location>
</feature>
<dbReference type="InterPro" id="IPR028124">
    <property type="entry name" value="SMAP_dom"/>
</dbReference>
<protein>
    <recommendedName>
        <fullName evidence="2">Small acidic protein-like domain-containing protein</fullName>
    </recommendedName>
</protein>
<dbReference type="AlphaFoldDB" id="A0A3S1BQJ4"/>
<feature type="domain" description="Small acidic protein-like" evidence="2">
    <location>
        <begin position="206"/>
        <end position="299"/>
    </location>
</feature>
<reference evidence="3 4" key="1">
    <citation type="submission" date="2019-01" db="EMBL/GenBank/DDBJ databases">
        <title>A draft genome assembly of the solar-powered sea slug Elysia chlorotica.</title>
        <authorList>
            <person name="Cai H."/>
            <person name="Li Q."/>
            <person name="Fang X."/>
            <person name="Li J."/>
            <person name="Curtis N.E."/>
            <person name="Altenburger A."/>
            <person name="Shibata T."/>
            <person name="Feng M."/>
            <person name="Maeda T."/>
            <person name="Schwartz J.A."/>
            <person name="Shigenobu S."/>
            <person name="Lundholm N."/>
            <person name="Nishiyama T."/>
            <person name="Yang H."/>
            <person name="Hasebe M."/>
            <person name="Li S."/>
            <person name="Pierce S.K."/>
            <person name="Wang J."/>
        </authorList>
    </citation>
    <scope>NUCLEOTIDE SEQUENCE [LARGE SCALE GENOMIC DNA]</scope>
    <source>
        <strain evidence="3">EC2010</strain>
        <tissue evidence="3">Whole organism of an adult</tissue>
    </source>
</reference>
<comment type="caution">
    <text evidence="3">The sequence shown here is derived from an EMBL/GenBank/DDBJ whole genome shotgun (WGS) entry which is preliminary data.</text>
</comment>
<accession>A0A3S1BQJ4</accession>
<organism evidence="3 4">
    <name type="scientific">Elysia chlorotica</name>
    <name type="common">Eastern emerald elysia</name>
    <name type="synonym">Sea slug</name>
    <dbReference type="NCBI Taxonomy" id="188477"/>
    <lineage>
        <taxon>Eukaryota</taxon>
        <taxon>Metazoa</taxon>
        <taxon>Spiralia</taxon>
        <taxon>Lophotrochozoa</taxon>
        <taxon>Mollusca</taxon>
        <taxon>Gastropoda</taxon>
        <taxon>Heterobranchia</taxon>
        <taxon>Euthyneura</taxon>
        <taxon>Panpulmonata</taxon>
        <taxon>Sacoglossa</taxon>
        <taxon>Placobranchoidea</taxon>
        <taxon>Plakobranchidae</taxon>
        <taxon>Elysia</taxon>
    </lineage>
</organism>
<gene>
    <name evidence="3" type="ORF">EGW08_005940</name>
</gene>
<feature type="non-terminal residue" evidence="3">
    <location>
        <position position="1"/>
    </location>
</feature>
<evidence type="ECO:0000256" key="1">
    <source>
        <dbReference type="SAM" id="MobiDB-lite"/>
    </source>
</evidence>
<evidence type="ECO:0000259" key="2">
    <source>
        <dbReference type="Pfam" id="PF15477"/>
    </source>
</evidence>